<organism evidence="1 2">
    <name type="scientific">Neptuniibacter caesariensis</name>
    <dbReference type="NCBI Taxonomy" id="207954"/>
    <lineage>
        <taxon>Bacteria</taxon>
        <taxon>Pseudomonadati</taxon>
        <taxon>Pseudomonadota</taxon>
        <taxon>Gammaproteobacteria</taxon>
        <taxon>Oceanospirillales</taxon>
        <taxon>Oceanospirillaceae</taxon>
        <taxon>Neptuniibacter</taxon>
    </lineage>
</organism>
<proteinExistence type="predicted"/>
<dbReference type="AlphaFoldDB" id="A0A7U8C670"/>
<name>A0A7U8C670_NEPCE</name>
<keyword evidence="2" id="KW-1185">Reference proteome</keyword>
<evidence type="ECO:0000313" key="2">
    <source>
        <dbReference type="Proteomes" id="UP000002171"/>
    </source>
</evidence>
<evidence type="ECO:0000313" key="1">
    <source>
        <dbReference type="EMBL" id="EAR62258.1"/>
    </source>
</evidence>
<dbReference type="Proteomes" id="UP000002171">
    <property type="component" value="Unassembled WGS sequence"/>
</dbReference>
<accession>A0A7U8C670</accession>
<comment type="caution">
    <text evidence="1">The sequence shown here is derived from an EMBL/GenBank/DDBJ whole genome shotgun (WGS) entry which is preliminary data.</text>
</comment>
<dbReference type="PROSITE" id="PS51257">
    <property type="entry name" value="PROKAR_LIPOPROTEIN"/>
    <property type="match status" value="1"/>
</dbReference>
<evidence type="ECO:0008006" key="3">
    <source>
        <dbReference type="Google" id="ProtNLM"/>
    </source>
</evidence>
<sequence length="327" mass="37031">MFKNLFLLLFIVLIAGCQSIPESLEKDAGPLFRRGIVSDSEQGIMFKPCYVAKKELINDHTGKLQKRLNKQIEPTVYVELSGDNIAPGRPWDIYKVHLIGGNESTCGYELSGNDFRAAGNSPVWITDLRTDGIHVQNYGRLARLIFPLRDPINLGNGREWNSELKGIEAYKLSLKILEIPCRDRYGIEYEYSSEMTLNGKVFSGCAREGNLDLRTLPGLYSTELPGVRSAGRFITLDITREGDVIVTQDYRNRQPLIIQKGSWERLSSGRIVLHLTETDGRKESEVLIFERDRRGGLLLKGYSSTYGKSGLRLERVGPERIYRKVSR</sequence>
<protein>
    <recommendedName>
        <fullName evidence="3">Lipoprotein</fullName>
    </recommendedName>
</protein>
<dbReference type="OrthoDB" id="6085729at2"/>
<gene>
    <name evidence="1" type="ORF">MED92_14513</name>
</gene>
<dbReference type="EMBL" id="AAOW01000003">
    <property type="protein sequence ID" value="EAR62258.1"/>
    <property type="molecule type" value="Genomic_DNA"/>
</dbReference>
<reference evidence="1 2" key="1">
    <citation type="submission" date="2006-02" db="EMBL/GenBank/DDBJ databases">
        <authorList>
            <person name="Pinhassi J."/>
            <person name="Pedros-Alio C."/>
            <person name="Ferriera S."/>
            <person name="Johnson J."/>
            <person name="Kravitz S."/>
            <person name="Halpern A."/>
            <person name="Remington K."/>
            <person name="Beeson K."/>
            <person name="Tran B."/>
            <person name="Rogers Y.-H."/>
            <person name="Friedman R."/>
            <person name="Venter J.C."/>
        </authorList>
    </citation>
    <scope>NUCLEOTIDE SEQUENCE [LARGE SCALE GENOMIC DNA]</scope>
    <source>
        <strain evidence="1 2">MED92</strain>
    </source>
</reference>